<dbReference type="PANTHER" id="PTHR13596">
    <property type="entry name" value="SMALL EDRK-RICH FACTOR 1"/>
    <property type="match status" value="1"/>
</dbReference>
<dbReference type="Pfam" id="PF04419">
    <property type="entry name" value="SERF-like_N"/>
    <property type="match status" value="1"/>
</dbReference>
<evidence type="ECO:0000256" key="1">
    <source>
        <dbReference type="ARBA" id="ARBA00007309"/>
    </source>
</evidence>
<accession>B9EVI0</accession>
<feature type="domain" description="Small EDRK-rich factor-like N-terminal" evidence="3">
    <location>
        <begin position="43"/>
        <end position="76"/>
    </location>
</feature>
<dbReference type="InterPro" id="IPR007513">
    <property type="entry name" value="SERF-like_N"/>
</dbReference>
<gene>
    <name evidence="4" type="ORF">OsJ_04501</name>
</gene>
<sequence>MPTVIGGWGNNLACRYEAIYSSKIGDPFFSLCFFLDFSPAAWCARGNQRNRDRERAQARKPNAKDPQDGLTSEQRRERDKKALEEKAAKKAAQAAGGGGGTSTDNRSKAGGAKK</sequence>
<evidence type="ECO:0000313" key="4">
    <source>
        <dbReference type="EMBL" id="EEE55864.1"/>
    </source>
</evidence>
<dbReference type="AlphaFoldDB" id="B9EVI0"/>
<protein>
    <recommendedName>
        <fullName evidence="3">Small EDRK-rich factor-like N-terminal domain-containing protein</fullName>
    </recommendedName>
</protein>
<evidence type="ECO:0000256" key="2">
    <source>
        <dbReference type="SAM" id="MobiDB-lite"/>
    </source>
</evidence>
<organism evidence="4">
    <name type="scientific">Oryza sativa subsp. japonica</name>
    <name type="common">Rice</name>
    <dbReference type="NCBI Taxonomy" id="39947"/>
    <lineage>
        <taxon>Eukaryota</taxon>
        <taxon>Viridiplantae</taxon>
        <taxon>Streptophyta</taxon>
        <taxon>Embryophyta</taxon>
        <taxon>Tracheophyta</taxon>
        <taxon>Spermatophyta</taxon>
        <taxon>Magnoliopsida</taxon>
        <taxon>Liliopsida</taxon>
        <taxon>Poales</taxon>
        <taxon>Poaceae</taxon>
        <taxon>BOP clade</taxon>
        <taxon>Oryzoideae</taxon>
        <taxon>Oryzeae</taxon>
        <taxon>Oryzinae</taxon>
        <taxon>Oryza</taxon>
        <taxon>Oryza sativa</taxon>
    </lineage>
</organism>
<dbReference type="EMBL" id="CM000138">
    <property type="protein sequence ID" value="EEE55864.1"/>
    <property type="molecule type" value="Genomic_DNA"/>
</dbReference>
<reference evidence="4" key="2">
    <citation type="submission" date="2008-12" db="EMBL/GenBank/DDBJ databases">
        <title>Improved gene annotation of the rice (Oryza sativa) genomes.</title>
        <authorList>
            <person name="Wang J."/>
            <person name="Li R."/>
            <person name="Fan W."/>
            <person name="Huang Q."/>
            <person name="Zhang J."/>
            <person name="Zhou Y."/>
            <person name="Hu Y."/>
            <person name="Zi S."/>
            <person name="Li J."/>
            <person name="Ni P."/>
            <person name="Zheng H."/>
            <person name="Zhang Y."/>
            <person name="Zhao M."/>
            <person name="Hao Q."/>
            <person name="McDermott J."/>
            <person name="Samudrala R."/>
            <person name="Kristiansen K."/>
            <person name="Wong G.K.-S."/>
        </authorList>
    </citation>
    <scope>NUCLEOTIDE SEQUENCE</scope>
</reference>
<feature type="region of interest" description="Disordered" evidence="2">
    <location>
        <begin position="46"/>
        <end position="114"/>
    </location>
</feature>
<dbReference type="Proteomes" id="UP000007752">
    <property type="component" value="Chromosome 1"/>
</dbReference>
<proteinExistence type="inferred from homology"/>
<feature type="compositionally biased region" description="Basic and acidic residues" evidence="2">
    <location>
        <begin position="49"/>
        <end position="88"/>
    </location>
</feature>
<reference evidence="4" key="1">
    <citation type="journal article" date="2005" name="PLoS Biol.">
        <title>The genomes of Oryza sativa: a history of duplications.</title>
        <authorList>
            <person name="Yu J."/>
            <person name="Wang J."/>
            <person name="Lin W."/>
            <person name="Li S."/>
            <person name="Li H."/>
            <person name="Zhou J."/>
            <person name="Ni P."/>
            <person name="Dong W."/>
            <person name="Hu S."/>
            <person name="Zeng C."/>
            <person name="Zhang J."/>
            <person name="Zhang Y."/>
            <person name="Li R."/>
            <person name="Xu Z."/>
            <person name="Li S."/>
            <person name="Li X."/>
            <person name="Zheng H."/>
            <person name="Cong L."/>
            <person name="Lin L."/>
            <person name="Yin J."/>
            <person name="Geng J."/>
            <person name="Li G."/>
            <person name="Shi J."/>
            <person name="Liu J."/>
            <person name="Lv H."/>
            <person name="Li J."/>
            <person name="Wang J."/>
            <person name="Deng Y."/>
            <person name="Ran L."/>
            <person name="Shi X."/>
            <person name="Wang X."/>
            <person name="Wu Q."/>
            <person name="Li C."/>
            <person name="Ren X."/>
            <person name="Wang J."/>
            <person name="Wang X."/>
            <person name="Li D."/>
            <person name="Liu D."/>
            <person name="Zhang X."/>
            <person name="Ji Z."/>
            <person name="Zhao W."/>
            <person name="Sun Y."/>
            <person name="Zhang Z."/>
            <person name="Bao J."/>
            <person name="Han Y."/>
            <person name="Dong L."/>
            <person name="Ji J."/>
            <person name="Chen P."/>
            <person name="Wu S."/>
            <person name="Liu J."/>
            <person name="Xiao Y."/>
            <person name="Bu D."/>
            <person name="Tan J."/>
            <person name="Yang L."/>
            <person name="Ye C."/>
            <person name="Zhang J."/>
            <person name="Xu J."/>
            <person name="Zhou Y."/>
            <person name="Yu Y."/>
            <person name="Zhang B."/>
            <person name="Zhuang S."/>
            <person name="Wei H."/>
            <person name="Liu B."/>
            <person name="Lei M."/>
            <person name="Yu H."/>
            <person name="Li Y."/>
            <person name="Xu H."/>
            <person name="Wei S."/>
            <person name="He X."/>
            <person name="Fang L."/>
            <person name="Zhang Z."/>
            <person name="Zhang Y."/>
            <person name="Huang X."/>
            <person name="Su Z."/>
            <person name="Tong W."/>
            <person name="Li J."/>
            <person name="Tong Z."/>
            <person name="Li S."/>
            <person name="Ye J."/>
            <person name="Wang L."/>
            <person name="Fang L."/>
            <person name="Lei T."/>
            <person name="Chen C."/>
            <person name="Chen H."/>
            <person name="Xu Z."/>
            <person name="Li H."/>
            <person name="Huang H."/>
            <person name="Zhang F."/>
            <person name="Xu H."/>
            <person name="Li N."/>
            <person name="Zhao C."/>
            <person name="Li S."/>
            <person name="Dong L."/>
            <person name="Huang Y."/>
            <person name="Li L."/>
            <person name="Xi Y."/>
            <person name="Qi Q."/>
            <person name="Li W."/>
            <person name="Zhang B."/>
            <person name="Hu W."/>
            <person name="Zhang Y."/>
            <person name="Tian X."/>
            <person name="Jiao Y."/>
            <person name="Liang X."/>
            <person name="Jin J."/>
            <person name="Gao L."/>
            <person name="Zheng W."/>
            <person name="Hao B."/>
            <person name="Liu S."/>
            <person name="Wang W."/>
            <person name="Yuan L."/>
            <person name="Cao M."/>
            <person name="McDermott J."/>
            <person name="Samudrala R."/>
            <person name="Wang J."/>
            <person name="Wong G.K."/>
            <person name="Yang H."/>
        </authorList>
    </citation>
    <scope>NUCLEOTIDE SEQUENCE [LARGE SCALE GENOMIC DNA]</scope>
</reference>
<dbReference type="InterPro" id="IPR040211">
    <property type="entry name" value="SERF1/2-like"/>
</dbReference>
<dbReference type="PANTHER" id="PTHR13596:SF12">
    <property type="entry name" value="OS11G0425600 PROTEIN"/>
    <property type="match status" value="1"/>
</dbReference>
<evidence type="ECO:0000259" key="3">
    <source>
        <dbReference type="Pfam" id="PF04419"/>
    </source>
</evidence>
<name>B9EVI0_ORYSJ</name>
<comment type="similarity">
    <text evidence="1">Belongs to the SERF family.</text>
</comment>